<reference evidence="1" key="1">
    <citation type="submission" date="2011-04" db="EMBL/GenBank/DDBJ databases">
        <title>Evolution of plant cell wall degrading machinery underlies the functional diversity of forest fungi.</title>
        <authorList>
            <consortium name="US DOE Joint Genome Institute (JGI-PGF)"/>
            <person name="Eastwood D.C."/>
            <person name="Floudas D."/>
            <person name="Binder M."/>
            <person name="Majcherczyk A."/>
            <person name="Schneider P."/>
            <person name="Aerts A."/>
            <person name="Asiegbu F.O."/>
            <person name="Baker S.E."/>
            <person name="Barry K."/>
            <person name="Bendiksby M."/>
            <person name="Blumentritt M."/>
            <person name="Coutinho P.M."/>
            <person name="Cullen D."/>
            <person name="Cullen D."/>
            <person name="Gathman A."/>
            <person name="Goodell B."/>
            <person name="Henrissat B."/>
            <person name="Ihrmark K."/>
            <person name="Kauserud H."/>
            <person name="Kohler A."/>
            <person name="LaButti K."/>
            <person name="Lapidus A."/>
            <person name="Lavin J.L."/>
            <person name="Lee Y.-H."/>
            <person name="Lindquist E."/>
            <person name="Lilly W."/>
            <person name="Lucas S."/>
            <person name="Morin E."/>
            <person name="Murat C."/>
            <person name="Oguiza J.A."/>
            <person name="Park J."/>
            <person name="Pisabarro A.G."/>
            <person name="Riley R."/>
            <person name="Rosling A."/>
            <person name="Salamov A."/>
            <person name="Schmidt O."/>
            <person name="Schmutz J."/>
            <person name="Skrede I."/>
            <person name="Stenlid J."/>
            <person name="Wiebenga A."/>
            <person name="Xie X."/>
            <person name="Kues U."/>
            <person name="Hibbett D.S."/>
            <person name="Hoffmeister D."/>
            <person name="Hogberg N."/>
            <person name="Martin F."/>
            <person name="Grigoriev I.V."/>
            <person name="Watkinson S.C."/>
        </authorList>
    </citation>
    <scope>NUCLEOTIDE SEQUENCE</scope>
    <source>
        <strain evidence="1">S7.9</strain>
    </source>
</reference>
<dbReference type="AlphaFoldDB" id="F8NL60"/>
<dbReference type="GeneID" id="18810154"/>
<protein>
    <submittedName>
        <fullName evidence="1">Uncharacterized protein</fullName>
    </submittedName>
</protein>
<dbReference type="EMBL" id="GL945430">
    <property type="protein sequence ID" value="EGO28876.1"/>
    <property type="molecule type" value="Genomic_DNA"/>
</dbReference>
<accession>F8NL60</accession>
<name>F8NL60_SERL9</name>
<gene>
    <name evidence="1" type="ORF">SERLADRAFT_366542</name>
</gene>
<dbReference type="KEGG" id="sla:SERLADRAFT_366542"/>
<dbReference type="HOGENOM" id="CLU_039761_0_1_1"/>
<evidence type="ECO:0000313" key="1">
    <source>
        <dbReference type="EMBL" id="EGO28876.1"/>
    </source>
</evidence>
<dbReference type="RefSeq" id="XP_007315075.1">
    <property type="nucleotide sequence ID" value="XM_007315013.1"/>
</dbReference>
<proteinExistence type="predicted"/>
<dbReference type="Proteomes" id="UP000008064">
    <property type="component" value="Unassembled WGS sequence"/>
</dbReference>
<sequence length="328" mass="37359">MDVDANLDASEDVLLEVQKPTIGQNQYKNCRIEATVARRRLQLGLLGSTNTTKALTVLQKRQLVMDQLAQDPLNCCGPCIICEAIVAETGYLLISGKWLGLWVVPNNRLKTTIGYPLIHLVVNPQIGMPLQNTTDCGSVTTEMYGYTNALREYFSPHLSPDELPAHGFLKSVHNIIIEHGWHLLRIQWGDNVKVFGKQVMGYTMNNDHYVTYSNLVQWLWLRLIQQELNNLKHHFNTHVVRHDKDKLLLSGVSPNIVYALYKDYNAENCLQPVDCTIIKALMEEIGGEDFKHFATLEYSIQAQEVFNGLGFTELSFQNIYYDNTFLDL</sequence>
<organism>
    <name type="scientific">Serpula lacrymans var. lacrymans (strain S7.9)</name>
    <name type="common">Dry rot fungus</name>
    <dbReference type="NCBI Taxonomy" id="578457"/>
    <lineage>
        <taxon>Eukaryota</taxon>
        <taxon>Fungi</taxon>
        <taxon>Dikarya</taxon>
        <taxon>Basidiomycota</taxon>
        <taxon>Agaricomycotina</taxon>
        <taxon>Agaricomycetes</taxon>
        <taxon>Agaricomycetidae</taxon>
        <taxon>Boletales</taxon>
        <taxon>Coniophorineae</taxon>
        <taxon>Serpulaceae</taxon>
        <taxon>Serpula</taxon>
    </lineage>
</organism>
<dbReference type="OrthoDB" id="5392716at2759"/>